<feature type="transmembrane region" description="Helical" evidence="6">
    <location>
        <begin position="432"/>
        <end position="450"/>
    </location>
</feature>
<keyword evidence="3 6" id="KW-0812">Transmembrane</keyword>
<dbReference type="GO" id="GO:0005886">
    <property type="term" value="C:plasma membrane"/>
    <property type="evidence" value="ECO:0007669"/>
    <property type="project" value="UniProtKB-SubCell"/>
</dbReference>
<accession>A0A455SDY7</accession>
<evidence type="ECO:0000313" key="8">
    <source>
        <dbReference type="EMBL" id="BBH86667.1"/>
    </source>
</evidence>
<dbReference type="InterPro" id="IPR011701">
    <property type="entry name" value="MFS"/>
</dbReference>
<sequence>MSRQHIERTKNWKQAAAILALSLGSFIVLLDTTILNVALPALQHSLHASLENIQWIADSYILVFVSFLLTAGTLGDRFGVRTVFGLGLLIFIGSSLICSLVRSVEWLIIARALQGAGAAVLLPNSLSLVAHLFEDPQERNRAVAAWGGISSLAVASGPLLGGILVDSFGWPSIFLINIPAGLLALVLMLLTIQPIPAQSGKKLDLAGQVFAILACLFLSYGLIEWQHLPPALRIGMLALAILCTLLFIRIEAHSSQPMLPLALFRSRKVSTTLFVALAYQFSFFGMLFAFAIYFQHAYGYGAFETGLAFLPQTAFGSFLLLFMTKHIMRLLRPEKALAIGLLLGMTGMLVVLLGLHTSLPVILLGELLIGALAGFVASPMTAVVLENVPKELSGVASAALNAARQIGGLLSVAILGSQLGKETIKSGIEIDVIIMASACLLGVILCLLSMRTSGLERRRIKAVEL</sequence>
<reference evidence="8" key="1">
    <citation type="submission" date="2018-12" db="EMBL/GenBank/DDBJ databases">
        <title>Novel natural products biosynthetic potential of the class Ktedonobacteria.</title>
        <authorList>
            <person name="Zheng Y."/>
            <person name="Saitou A."/>
            <person name="Wang C.M."/>
            <person name="Toyoda A."/>
            <person name="Minakuchi Y."/>
            <person name="Sekiguchi Y."/>
            <person name="Ueda K."/>
            <person name="Takano H."/>
            <person name="Sakai Y."/>
            <person name="Yokota A."/>
            <person name="Yabe S."/>
        </authorList>
    </citation>
    <scope>NUCLEOTIDE SEQUENCE</scope>
    <source>
        <strain evidence="8">COM3</strain>
    </source>
</reference>
<comment type="subcellular location">
    <subcellularLocation>
        <location evidence="1">Cell membrane</location>
        <topology evidence="1">Multi-pass membrane protein</topology>
    </subcellularLocation>
</comment>
<dbReference type="GO" id="GO:0022857">
    <property type="term" value="F:transmembrane transporter activity"/>
    <property type="evidence" value="ECO:0007669"/>
    <property type="project" value="InterPro"/>
</dbReference>
<feature type="transmembrane region" description="Helical" evidence="6">
    <location>
        <begin position="361"/>
        <end position="385"/>
    </location>
</feature>
<evidence type="ECO:0000256" key="6">
    <source>
        <dbReference type="SAM" id="Phobius"/>
    </source>
</evidence>
<protein>
    <submittedName>
        <fullName evidence="8">MFS transporter</fullName>
    </submittedName>
</protein>
<feature type="transmembrane region" description="Helical" evidence="6">
    <location>
        <begin position="12"/>
        <end position="35"/>
    </location>
</feature>
<dbReference type="PANTHER" id="PTHR42718:SF9">
    <property type="entry name" value="MAJOR FACILITATOR SUPERFAMILY MULTIDRUG TRANSPORTER MFSC"/>
    <property type="match status" value="1"/>
</dbReference>
<dbReference type="Pfam" id="PF07690">
    <property type="entry name" value="MFS_1"/>
    <property type="match status" value="1"/>
</dbReference>
<evidence type="ECO:0000256" key="2">
    <source>
        <dbReference type="ARBA" id="ARBA00022448"/>
    </source>
</evidence>
<organism evidence="8">
    <name type="scientific">Thermosporothrix sp. COM3</name>
    <dbReference type="NCBI Taxonomy" id="2490863"/>
    <lineage>
        <taxon>Bacteria</taxon>
        <taxon>Bacillati</taxon>
        <taxon>Chloroflexota</taxon>
        <taxon>Ktedonobacteria</taxon>
        <taxon>Ktedonobacterales</taxon>
        <taxon>Thermosporotrichaceae</taxon>
        <taxon>Thermosporothrix</taxon>
    </lineage>
</organism>
<evidence type="ECO:0000256" key="4">
    <source>
        <dbReference type="ARBA" id="ARBA00022989"/>
    </source>
</evidence>
<feature type="transmembrane region" description="Helical" evidence="6">
    <location>
        <begin position="170"/>
        <end position="191"/>
    </location>
</feature>
<evidence type="ECO:0000256" key="3">
    <source>
        <dbReference type="ARBA" id="ARBA00022692"/>
    </source>
</evidence>
<dbReference type="CDD" id="cd17321">
    <property type="entry name" value="MFS_MMR_MDR_like"/>
    <property type="match status" value="1"/>
</dbReference>
<dbReference type="SUPFAM" id="SSF103473">
    <property type="entry name" value="MFS general substrate transporter"/>
    <property type="match status" value="1"/>
</dbReference>
<evidence type="ECO:0000259" key="7">
    <source>
        <dbReference type="PROSITE" id="PS50850"/>
    </source>
</evidence>
<dbReference type="PANTHER" id="PTHR42718">
    <property type="entry name" value="MAJOR FACILITATOR SUPERFAMILY MULTIDRUG TRANSPORTER MFSC"/>
    <property type="match status" value="1"/>
</dbReference>
<feature type="transmembrane region" description="Helical" evidence="6">
    <location>
        <begin position="234"/>
        <end position="252"/>
    </location>
</feature>
<feature type="transmembrane region" description="Helical" evidence="6">
    <location>
        <begin position="142"/>
        <end position="164"/>
    </location>
</feature>
<feature type="transmembrane region" description="Helical" evidence="6">
    <location>
        <begin position="306"/>
        <end position="324"/>
    </location>
</feature>
<gene>
    <name evidence="8" type="ORF">KTC_14180</name>
</gene>
<feature type="transmembrane region" description="Helical" evidence="6">
    <location>
        <begin position="203"/>
        <end position="222"/>
    </location>
</feature>
<feature type="transmembrane region" description="Helical" evidence="6">
    <location>
        <begin position="273"/>
        <end position="294"/>
    </location>
</feature>
<dbReference type="PROSITE" id="PS50850">
    <property type="entry name" value="MFS"/>
    <property type="match status" value="1"/>
</dbReference>
<keyword evidence="4 6" id="KW-1133">Transmembrane helix</keyword>
<feature type="domain" description="Major facilitator superfamily (MFS) profile" evidence="7">
    <location>
        <begin position="17"/>
        <end position="454"/>
    </location>
</feature>
<feature type="transmembrane region" description="Helical" evidence="6">
    <location>
        <begin position="336"/>
        <end position="355"/>
    </location>
</feature>
<dbReference type="EMBL" id="AP019376">
    <property type="protein sequence ID" value="BBH86667.1"/>
    <property type="molecule type" value="Genomic_DNA"/>
</dbReference>
<feature type="transmembrane region" description="Helical" evidence="6">
    <location>
        <begin position="108"/>
        <end position="130"/>
    </location>
</feature>
<evidence type="ECO:0000256" key="1">
    <source>
        <dbReference type="ARBA" id="ARBA00004651"/>
    </source>
</evidence>
<name>A0A455SDY7_9CHLR</name>
<dbReference type="InterPro" id="IPR036259">
    <property type="entry name" value="MFS_trans_sf"/>
</dbReference>
<keyword evidence="5 6" id="KW-0472">Membrane</keyword>
<keyword evidence="2" id="KW-0813">Transport</keyword>
<evidence type="ECO:0000256" key="5">
    <source>
        <dbReference type="ARBA" id="ARBA00023136"/>
    </source>
</evidence>
<feature type="transmembrane region" description="Helical" evidence="6">
    <location>
        <begin position="82"/>
        <end position="102"/>
    </location>
</feature>
<feature type="transmembrane region" description="Helical" evidence="6">
    <location>
        <begin position="55"/>
        <end position="75"/>
    </location>
</feature>
<dbReference type="Gene3D" id="1.20.1250.20">
    <property type="entry name" value="MFS general substrate transporter like domains"/>
    <property type="match status" value="1"/>
</dbReference>
<dbReference type="Gene3D" id="1.20.1720.10">
    <property type="entry name" value="Multidrug resistance protein D"/>
    <property type="match status" value="1"/>
</dbReference>
<dbReference type="AlphaFoldDB" id="A0A455SDY7"/>
<dbReference type="InterPro" id="IPR020846">
    <property type="entry name" value="MFS_dom"/>
</dbReference>
<feature type="transmembrane region" description="Helical" evidence="6">
    <location>
        <begin position="397"/>
        <end position="420"/>
    </location>
</feature>
<proteinExistence type="predicted"/>